<feature type="transmembrane region" description="Helical" evidence="6">
    <location>
        <begin position="245"/>
        <end position="268"/>
    </location>
</feature>
<keyword evidence="9" id="KW-1185">Reference proteome</keyword>
<gene>
    <name evidence="8" type="ORF">C0039_04870</name>
</gene>
<feature type="transmembrane region" description="Helical" evidence="6">
    <location>
        <begin position="80"/>
        <end position="104"/>
    </location>
</feature>
<keyword evidence="4 6" id="KW-1133">Transmembrane helix</keyword>
<evidence type="ECO:0000256" key="2">
    <source>
        <dbReference type="ARBA" id="ARBA00022475"/>
    </source>
</evidence>
<keyword evidence="3 6" id="KW-0812">Transmembrane</keyword>
<evidence type="ECO:0000313" key="9">
    <source>
        <dbReference type="Proteomes" id="UP000235005"/>
    </source>
</evidence>
<feature type="transmembrane region" description="Helical" evidence="6">
    <location>
        <begin position="275"/>
        <end position="295"/>
    </location>
</feature>
<dbReference type="InterPro" id="IPR050189">
    <property type="entry name" value="MFS_Efflux_Transporters"/>
</dbReference>
<evidence type="ECO:0000259" key="7">
    <source>
        <dbReference type="PROSITE" id="PS50850"/>
    </source>
</evidence>
<dbReference type="PROSITE" id="PS50850">
    <property type="entry name" value="MFS"/>
    <property type="match status" value="1"/>
</dbReference>
<proteinExistence type="predicted"/>
<evidence type="ECO:0000256" key="4">
    <source>
        <dbReference type="ARBA" id="ARBA00022989"/>
    </source>
</evidence>
<feature type="transmembrane region" description="Helical" evidence="6">
    <location>
        <begin position="53"/>
        <end position="73"/>
    </location>
</feature>
<feature type="transmembrane region" description="Helical" evidence="6">
    <location>
        <begin position="361"/>
        <end position="383"/>
    </location>
</feature>
<dbReference type="Proteomes" id="UP000235005">
    <property type="component" value="Unassembled WGS sequence"/>
</dbReference>
<evidence type="ECO:0000256" key="6">
    <source>
        <dbReference type="SAM" id="Phobius"/>
    </source>
</evidence>
<comment type="subcellular location">
    <subcellularLocation>
        <location evidence="1">Cell membrane</location>
        <topology evidence="1">Multi-pass membrane protein</topology>
    </subcellularLocation>
</comment>
<organism evidence="8 9">
    <name type="scientific">Pseudohalioglobus lutimaris</name>
    <dbReference type="NCBI Taxonomy" id="1737061"/>
    <lineage>
        <taxon>Bacteria</taxon>
        <taxon>Pseudomonadati</taxon>
        <taxon>Pseudomonadota</taxon>
        <taxon>Gammaproteobacteria</taxon>
        <taxon>Cellvibrionales</taxon>
        <taxon>Halieaceae</taxon>
        <taxon>Pseudohalioglobus</taxon>
    </lineage>
</organism>
<protein>
    <recommendedName>
        <fullName evidence="7">Major facilitator superfamily (MFS) profile domain-containing protein</fullName>
    </recommendedName>
</protein>
<dbReference type="PANTHER" id="PTHR43124">
    <property type="entry name" value="PURINE EFFLUX PUMP PBUE"/>
    <property type="match status" value="1"/>
</dbReference>
<feature type="transmembrane region" description="Helical" evidence="6">
    <location>
        <begin position="334"/>
        <end position="355"/>
    </location>
</feature>
<name>A0A2N5X5U9_9GAMM</name>
<dbReference type="GO" id="GO:0022857">
    <property type="term" value="F:transmembrane transporter activity"/>
    <property type="evidence" value="ECO:0007669"/>
    <property type="project" value="InterPro"/>
</dbReference>
<dbReference type="InterPro" id="IPR036259">
    <property type="entry name" value="MFS_trans_sf"/>
</dbReference>
<feature type="transmembrane region" description="Helical" evidence="6">
    <location>
        <begin position="301"/>
        <end position="322"/>
    </location>
</feature>
<reference evidence="8 9" key="1">
    <citation type="submission" date="2018-01" db="EMBL/GenBank/DDBJ databases">
        <title>The draft genome sequence of Halioglobus lutimaris HF004.</title>
        <authorList>
            <person name="Du Z.-J."/>
            <person name="Shi M.-J."/>
        </authorList>
    </citation>
    <scope>NUCLEOTIDE SEQUENCE [LARGE SCALE GENOMIC DNA]</scope>
    <source>
        <strain evidence="8 9">HF004</strain>
    </source>
</reference>
<dbReference type="OrthoDB" id="7464647at2"/>
<feature type="transmembrane region" description="Helical" evidence="6">
    <location>
        <begin position="16"/>
        <end position="41"/>
    </location>
</feature>
<feature type="transmembrane region" description="Helical" evidence="6">
    <location>
        <begin position="161"/>
        <end position="185"/>
    </location>
</feature>
<dbReference type="EMBL" id="PKUS01000003">
    <property type="protein sequence ID" value="PLW69869.1"/>
    <property type="molecule type" value="Genomic_DNA"/>
</dbReference>
<sequence length="396" mass="41378">MGDKNPKLGSNPMRTLALAALIYAISIILIDIAPFFIGMYVDALGLTLSQAGFVQTIDQAGGILGAVAGYFMMPRYRWRSLIVAASLLATLANVLTAVADTYFVLAVVRFLSGFGVVMITTVTACILARAASPDRAFGVGLALGMFLSAVAVWLLDALRTQYGFSASLGSGALWLALGLILALFLSRELGGQSDKVEEPHLAEDISHTKATGWAALAALFLFGISVNIVYGYVERVGLANGLDQAGVANALALGFIFSAFGSTVPLIFGAVGGRLKWIAFTTLLLLASLAALYLADSVSLYTISFGLYASAWNMGLAYYMALTAENDPEEHLTRMMYIATVAAQSIGPAIAAGALTGASLSVVFVIAPAPALLAALLVSAMALRARKRSLARIAAT</sequence>
<dbReference type="Gene3D" id="1.20.1250.20">
    <property type="entry name" value="MFS general substrate transporter like domains"/>
    <property type="match status" value="1"/>
</dbReference>
<dbReference type="Pfam" id="PF07690">
    <property type="entry name" value="MFS_1"/>
    <property type="match status" value="1"/>
</dbReference>
<evidence type="ECO:0000256" key="1">
    <source>
        <dbReference type="ARBA" id="ARBA00004651"/>
    </source>
</evidence>
<keyword evidence="2" id="KW-1003">Cell membrane</keyword>
<feature type="domain" description="Major facilitator superfamily (MFS) profile" evidence="7">
    <location>
        <begin position="12"/>
        <end position="386"/>
    </location>
</feature>
<dbReference type="InterPro" id="IPR011701">
    <property type="entry name" value="MFS"/>
</dbReference>
<evidence type="ECO:0000256" key="5">
    <source>
        <dbReference type="ARBA" id="ARBA00023136"/>
    </source>
</evidence>
<dbReference type="PANTHER" id="PTHR43124:SF3">
    <property type="entry name" value="CHLORAMPHENICOL EFFLUX PUMP RV0191"/>
    <property type="match status" value="1"/>
</dbReference>
<feature type="transmembrane region" description="Helical" evidence="6">
    <location>
        <begin position="110"/>
        <end position="129"/>
    </location>
</feature>
<accession>A0A2N5X5U9</accession>
<dbReference type="SUPFAM" id="SSF103473">
    <property type="entry name" value="MFS general substrate transporter"/>
    <property type="match status" value="1"/>
</dbReference>
<dbReference type="AlphaFoldDB" id="A0A2N5X5U9"/>
<dbReference type="GO" id="GO:0005886">
    <property type="term" value="C:plasma membrane"/>
    <property type="evidence" value="ECO:0007669"/>
    <property type="project" value="UniProtKB-SubCell"/>
</dbReference>
<evidence type="ECO:0000313" key="8">
    <source>
        <dbReference type="EMBL" id="PLW69869.1"/>
    </source>
</evidence>
<feature type="transmembrane region" description="Helical" evidence="6">
    <location>
        <begin position="213"/>
        <end position="233"/>
    </location>
</feature>
<evidence type="ECO:0000256" key="3">
    <source>
        <dbReference type="ARBA" id="ARBA00022692"/>
    </source>
</evidence>
<feature type="transmembrane region" description="Helical" evidence="6">
    <location>
        <begin position="136"/>
        <end position="155"/>
    </location>
</feature>
<keyword evidence="5 6" id="KW-0472">Membrane</keyword>
<comment type="caution">
    <text evidence="8">The sequence shown here is derived from an EMBL/GenBank/DDBJ whole genome shotgun (WGS) entry which is preliminary data.</text>
</comment>
<dbReference type="InterPro" id="IPR020846">
    <property type="entry name" value="MFS_dom"/>
</dbReference>